<evidence type="ECO:0000313" key="1">
    <source>
        <dbReference type="EMBL" id="SHI45653.1"/>
    </source>
</evidence>
<dbReference type="AlphaFoldDB" id="A0A1M6BB29"/>
<name>A0A1M6BB29_9BACT</name>
<accession>A0A1M6BB29</accession>
<dbReference type="InParanoid" id="A0A1M6BB29"/>
<proteinExistence type="predicted"/>
<keyword evidence="2" id="KW-1185">Reference proteome</keyword>
<sequence length="126" mass="14732">MSYDWESIFPHAFYGGEPDFRVNGKSFYIVCESCQKDLAFEGDFFDLKEAGFIILVRLDSDGYLTFEDNKKVHFKDAVPILKDLNREDRRPLMDLVVLAPHQVRKKYKLEIHNLTNEAGITHTSWE</sequence>
<dbReference type="Proteomes" id="UP000184510">
    <property type="component" value="Unassembled WGS sequence"/>
</dbReference>
<evidence type="ECO:0000313" key="2">
    <source>
        <dbReference type="Proteomes" id="UP000184510"/>
    </source>
</evidence>
<protein>
    <submittedName>
        <fullName evidence="1">Uncharacterized protein</fullName>
    </submittedName>
</protein>
<dbReference type="STRING" id="1123071.SAMN02745181_0159"/>
<dbReference type="EMBL" id="FQYR01000002">
    <property type="protein sequence ID" value="SHI45653.1"/>
    <property type="molecule type" value="Genomic_DNA"/>
</dbReference>
<dbReference type="RefSeq" id="WP_143157611.1">
    <property type="nucleotide sequence ID" value="NZ_FQYR01000002.1"/>
</dbReference>
<gene>
    <name evidence="1" type="ORF">SAMN02745181_0159</name>
</gene>
<organism evidence="1 2">
    <name type="scientific">Rubritalea squalenifaciens DSM 18772</name>
    <dbReference type="NCBI Taxonomy" id="1123071"/>
    <lineage>
        <taxon>Bacteria</taxon>
        <taxon>Pseudomonadati</taxon>
        <taxon>Verrucomicrobiota</taxon>
        <taxon>Verrucomicrobiia</taxon>
        <taxon>Verrucomicrobiales</taxon>
        <taxon>Rubritaleaceae</taxon>
        <taxon>Rubritalea</taxon>
    </lineage>
</organism>
<reference evidence="1 2" key="1">
    <citation type="submission" date="2016-11" db="EMBL/GenBank/DDBJ databases">
        <authorList>
            <person name="Jaros S."/>
            <person name="Januszkiewicz K."/>
            <person name="Wedrychowicz H."/>
        </authorList>
    </citation>
    <scope>NUCLEOTIDE SEQUENCE [LARGE SCALE GENOMIC DNA]</scope>
    <source>
        <strain evidence="1 2">DSM 18772</strain>
    </source>
</reference>